<dbReference type="PANTHER" id="PTHR34374">
    <property type="entry name" value="LARGE RIBOSOMAL RNA SUBUNIT ACCUMULATION PROTEIN YCED HOMOLOG 1, CHLOROPLASTIC"/>
    <property type="match status" value="1"/>
</dbReference>
<dbReference type="Pfam" id="PF02620">
    <property type="entry name" value="YceD"/>
    <property type="match status" value="1"/>
</dbReference>
<proteinExistence type="predicted"/>
<sequence length="178" mass="20180">MAKIHELIVDLNSFEFKKTIDVVLDPDFTEEIKLTSAAETHIELYKDKDSIIVTGSVKTILEENCARCLKEVSIPIEGTIEATYVLQDSVVFEEDRTSADLDNVLRLEGDLLDLSERVIEAIIVEVPQKVLCKRDCAGLCPYCGANLNDEQNHSCQKREEIQDEWHKAISDLREKLKS</sequence>
<name>A0A117M298_9BACT</name>
<evidence type="ECO:0008006" key="3">
    <source>
        <dbReference type="Google" id="ProtNLM"/>
    </source>
</evidence>
<dbReference type="InterPro" id="IPR003772">
    <property type="entry name" value="YceD"/>
</dbReference>
<protein>
    <recommendedName>
        <fullName evidence="3">Metal-binding protein</fullName>
    </recommendedName>
</protein>
<comment type="caution">
    <text evidence="1">The sequence shown here is derived from an EMBL/GenBank/DDBJ whole genome shotgun (WGS) entry which is preliminary data.</text>
</comment>
<evidence type="ECO:0000313" key="1">
    <source>
        <dbReference type="EMBL" id="KUK80377.1"/>
    </source>
</evidence>
<dbReference type="EMBL" id="LGGP01000165">
    <property type="protein sequence ID" value="KUK80377.1"/>
    <property type="molecule type" value="Genomic_DNA"/>
</dbReference>
<accession>A0A117M298</accession>
<dbReference type="PANTHER" id="PTHR34374:SF1">
    <property type="entry name" value="LARGE RIBOSOMAL RNA SUBUNIT ACCUMULATION PROTEIN YCED HOMOLOG 1, CHLOROPLASTIC"/>
    <property type="match status" value="1"/>
</dbReference>
<dbReference type="AlphaFoldDB" id="A0A117M298"/>
<reference evidence="2" key="1">
    <citation type="journal article" date="2015" name="MBio">
        <title>Genome-Resolved Metagenomic Analysis Reveals Roles for Candidate Phyla and Other Microbial Community Members in Biogeochemical Transformations in Oil Reservoirs.</title>
        <authorList>
            <person name="Hu P."/>
            <person name="Tom L."/>
            <person name="Singh A."/>
            <person name="Thomas B.C."/>
            <person name="Baker B.J."/>
            <person name="Piceno Y.M."/>
            <person name="Andersen G.L."/>
            <person name="Banfield J.F."/>
        </authorList>
    </citation>
    <scope>NUCLEOTIDE SEQUENCE [LARGE SCALE GENOMIC DNA]</scope>
</reference>
<dbReference type="Proteomes" id="UP000054092">
    <property type="component" value="Unassembled WGS sequence"/>
</dbReference>
<gene>
    <name evidence="1" type="ORF">XD94_1014</name>
</gene>
<evidence type="ECO:0000313" key="2">
    <source>
        <dbReference type="Proteomes" id="UP000054092"/>
    </source>
</evidence>
<organism evidence="1 2">
    <name type="scientific">Mesotoga prima</name>
    <dbReference type="NCBI Taxonomy" id="1184387"/>
    <lineage>
        <taxon>Bacteria</taxon>
        <taxon>Thermotogati</taxon>
        <taxon>Thermotogota</taxon>
        <taxon>Thermotogae</taxon>
        <taxon>Kosmotogales</taxon>
        <taxon>Kosmotogaceae</taxon>
        <taxon>Mesotoga</taxon>
    </lineage>
</organism>
<dbReference type="PATRIC" id="fig|1184387.3.peg.1425"/>